<evidence type="ECO:0000313" key="2">
    <source>
        <dbReference type="Proteomes" id="UP000594342"/>
    </source>
</evidence>
<gene>
    <name evidence="1" type="ORF">YASMINEVIRUS_222</name>
</gene>
<proteinExistence type="predicted"/>
<organism evidence="1 2">
    <name type="scientific">Yasminevirus sp. GU-2018</name>
    <dbReference type="NCBI Taxonomy" id="2420051"/>
    <lineage>
        <taxon>Viruses</taxon>
        <taxon>Varidnaviria</taxon>
        <taxon>Bamfordvirae</taxon>
        <taxon>Nucleocytoviricota</taxon>
        <taxon>Megaviricetes</taxon>
        <taxon>Imitervirales</taxon>
        <taxon>Mimiviridae</taxon>
        <taxon>Klosneuvirinae</taxon>
        <taxon>Yasminevirus</taxon>
        <taxon>Yasminevirus saudimassiliense</taxon>
    </lineage>
</organism>
<dbReference type="Proteomes" id="UP000594342">
    <property type="component" value="Unassembled WGS sequence"/>
</dbReference>
<dbReference type="Pfam" id="PF13573">
    <property type="entry name" value="SprB"/>
    <property type="match status" value="1"/>
</dbReference>
<dbReference type="InterPro" id="IPR025667">
    <property type="entry name" value="SprB_repeat"/>
</dbReference>
<comment type="caution">
    <text evidence="1">The sequence shown here is derived from an EMBL/GenBank/DDBJ whole genome shotgun (WGS) entry which is preliminary data.</text>
</comment>
<dbReference type="EMBL" id="UPSH01000001">
    <property type="protein sequence ID" value="VBB17759.1"/>
    <property type="molecule type" value="Genomic_DNA"/>
</dbReference>
<protein>
    <submittedName>
        <fullName evidence="1">Por secretion system C-terminal sorting domain-containing protein</fullName>
    </submittedName>
</protein>
<evidence type="ECO:0000313" key="1">
    <source>
        <dbReference type="EMBL" id="VBB17759.1"/>
    </source>
</evidence>
<keyword evidence="2" id="KW-1185">Reference proteome</keyword>
<sequence length="767" mass="83895">MSSGTTPKLQLSINPTDRYTVPDSKEPNNVLLKALTDKLCVKVTVTDLVSVTNGSVFKFVWTNVRTGYVFHETCVCYNDQPVLCDEFPCIRPGSYTIAVTLFASEEALRVPANTGTVIGTIPFEVYAPDLFSLVLNTHTAGQRSVQGTKNVLSTARSISGCKTCPGGSNGSIKSGTNTNRGISIKNDTKVRSSKISSKRETTSRSILVDNIVVGEDSQRGDPVIIPNLLTCFDSTFELTLIDLPVTPEDAPPEYPLLLEINNTTTGGYYKYDILMSDLKGLNDAVLNDYIVPGNYPAGVYTVTVTTQSGITQVYKFTVSAPTLTGVTATNNTACGLCHCEKAEIEIKPVIDDNMVPWCDKPKYYIKIIKNDVLYTPNGDPIINNPSPLAQWFEFSLDYPFIHLCAGKYTIYLLQVCDTLCDSSDICEVFTTITICELPPLRAMICNSKLMVDCAGGNDGFVEVWADGGVPPYTYALNRMNENTCDGYDTYKCYGPSSRTRFCNLEPGMYFVRIQDSTTSTILQSDDRVHKPNCGTLDLHFKIQQPCPIDISIVLTPDRCGNSSSARAYVTGGTPFGLCRKPTDDKCHDCRNHSSQNSDCGCGEVKQSDCGCGQTDAPVKNTNCGCADSQWCKTGCVMACQTPTINSYLYTWVDVKNPSVIIGTGASVDGLEDGEYKVTVRDSKCCVGHTCFKVKNTPAPLKIKVIKHKCDDCTFTIEVCVECGVGPYTYYINGSQIDSDIGCYVFSSNKTFRLKVVDSRNMTSETTF</sequence>
<name>A0A5K0U741_9VIRU</name>
<reference evidence="1 2" key="1">
    <citation type="submission" date="2018-10" db="EMBL/GenBank/DDBJ databases">
        <authorList>
            <consortium name="IHU Genomes"/>
        </authorList>
    </citation>
    <scope>NUCLEOTIDE SEQUENCE [LARGE SCALE GENOMIC DNA]</scope>
    <source>
        <strain evidence="1 2">A1</strain>
    </source>
</reference>
<accession>A0A5K0U741</accession>